<gene>
    <name evidence="2" type="ORF">Ddye_001432</name>
</gene>
<evidence type="ECO:0000313" key="2">
    <source>
        <dbReference type="EMBL" id="KAK2662858.1"/>
    </source>
</evidence>
<dbReference type="SUPFAM" id="SSF53098">
    <property type="entry name" value="Ribonuclease H-like"/>
    <property type="match status" value="1"/>
</dbReference>
<dbReference type="InterPro" id="IPR002156">
    <property type="entry name" value="RNaseH_domain"/>
</dbReference>
<dbReference type="Pfam" id="PF13456">
    <property type="entry name" value="RVT_3"/>
    <property type="match status" value="1"/>
</dbReference>
<dbReference type="CDD" id="cd06222">
    <property type="entry name" value="RNase_H_like"/>
    <property type="match status" value="1"/>
</dbReference>
<reference evidence="2" key="1">
    <citation type="journal article" date="2023" name="Plant J.">
        <title>Genome sequences and population genomics provide insights into the demographic history, inbreeding, and mutation load of two 'living fossil' tree species of Dipteronia.</title>
        <authorList>
            <person name="Feng Y."/>
            <person name="Comes H.P."/>
            <person name="Chen J."/>
            <person name="Zhu S."/>
            <person name="Lu R."/>
            <person name="Zhang X."/>
            <person name="Li P."/>
            <person name="Qiu J."/>
            <person name="Olsen K.M."/>
            <person name="Qiu Y."/>
        </authorList>
    </citation>
    <scope>NUCLEOTIDE SEQUENCE</scope>
    <source>
        <strain evidence="2">KIB01</strain>
    </source>
</reference>
<evidence type="ECO:0000313" key="3">
    <source>
        <dbReference type="Proteomes" id="UP001280121"/>
    </source>
</evidence>
<protein>
    <recommendedName>
        <fullName evidence="1">RNase H type-1 domain-containing protein</fullName>
    </recommendedName>
</protein>
<dbReference type="InterPro" id="IPR036397">
    <property type="entry name" value="RNaseH_sf"/>
</dbReference>
<dbReference type="GO" id="GO:0004523">
    <property type="term" value="F:RNA-DNA hybrid ribonuclease activity"/>
    <property type="evidence" value="ECO:0007669"/>
    <property type="project" value="InterPro"/>
</dbReference>
<organism evidence="2 3">
    <name type="scientific">Dipteronia dyeriana</name>
    <dbReference type="NCBI Taxonomy" id="168575"/>
    <lineage>
        <taxon>Eukaryota</taxon>
        <taxon>Viridiplantae</taxon>
        <taxon>Streptophyta</taxon>
        <taxon>Embryophyta</taxon>
        <taxon>Tracheophyta</taxon>
        <taxon>Spermatophyta</taxon>
        <taxon>Magnoliopsida</taxon>
        <taxon>eudicotyledons</taxon>
        <taxon>Gunneridae</taxon>
        <taxon>Pentapetalae</taxon>
        <taxon>rosids</taxon>
        <taxon>malvids</taxon>
        <taxon>Sapindales</taxon>
        <taxon>Sapindaceae</taxon>
        <taxon>Hippocastanoideae</taxon>
        <taxon>Acereae</taxon>
        <taxon>Dipteronia</taxon>
    </lineage>
</organism>
<evidence type="ECO:0000259" key="1">
    <source>
        <dbReference type="Pfam" id="PF13456"/>
    </source>
</evidence>
<dbReference type="EMBL" id="JANJYI010000001">
    <property type="protein sequence ID" value="KAK2662858.1"/>
    <property type="molecule type" value="Genomic_DNA"/>
</dbReference>
<dbReference type="PANTHER" id="PTHR33116">
    <property type="entry name" value="REVERSE TRANSCRIPTASE ZINC-BINDING DOMAIN-CONTAINING PROTEIN-RELATED-RELATED"/>
    <property type="match status" value="1"/>
</dbReference>
<dbReference type="Gene3D" id="3.30.420.10">
    <property type="entry name" value="Ribonuclease H-like superfamily/Ribonuclease H"/>
    <property type="match status" value="1"/>
</dbReference>
<comment type="caution">
    <text evidence="2">The sequence shown here is derived from an EMBL/GenBank/DDBJ whole genome shotgun (WGS) entry which is preliminary data.</text>
</comment>
<proteinExistence type="predicted"/>
<dbReference type="InterPro" id="IPR044730">
    <property type="entry name" value="RNase_H-like_dom_plant"/>
</dbReference>
<dbReference type="InterPro" id="IPR012337">
    <property type="entry name" value="RNaseH-like_sf"/>
</dbReference>
<dbReference type="Proteomes" id="UP001280121">
    <property type="component" value="Unassembled WGS sequence"/>
</dbReference>
<feature type="domain" description="RNase H type-1" evidence="1">
    <location>
        <begin position="523"/>
        <end position="639"/>
    </location>
</feature>
<name>A0AAD9XPV9_9ROSI</name>
<dbReference type="InterPro" id="IPR036691">
    <property type="entry name" value="Endo/exonu/phosph_ase_sf"/>
</dbReference>
<dbReference type="GO" id="GO:0003676">
    <property type="term" value="F:nucleic acid binding"/>
    <property type="evidence" value="ECO:0007669"/>
    <property type="project" value="InterPro"/>
</dbReference>
<dbReference type="SUPFAM" id="SSF56219">
    <property type="entry name" value="DNase I-like"/>
    <property type="match status" value="1"/>
</dbReference>
<sequence length="677" mass="77155">MIGVWNVRGASRKAFPRAIADLRNLYHFEILAILEPRVSGSRAMHIVKKLGFSNNFIVDAEGDFNEIISSSEKRGGSCKFSNNGFANWIDRNKLVDLGFIGSKFTWMTKRGIGEEIWERLDRALCSMDWRLCYPEVLEENLLKEYNDILEQEDFFWQQKCRNCWLKEGDKSTKFFHLSTIIRRRRNKLEGLKKEDGSWAGNTEDIKNTVVLYFQNLFERKESIRSYSHLPMMFPLLTEFDKLSLNASICEQEVKQSLFHICGLKAPGPDGFHALFFQKYWKNCKRVLVRLVSDCFINGVIPDNINHTFISLVPKIPNPICMSQLRPTSLCNTFYKVISKASIQQAQIMRECLDIFCDLLGQQVSFPKSRFFCSSNTTNSCAKKLVDICGSPLTKNSGKYLGVPLIHSRITKDTYKDILEKAQNRMASWKCASLSFVGRCTLIKVVSSALPIYAMQSTQLPSEVCSKLDKLNNNFLWGHTAKIKKIHLINWDTVCLPKCKGGLGIKKTKLMNQTLLAKAGWRLHQNEKGLWGGILMDKYAIKSSLMDCDSKTTRMVGWLCFELWGILEGLKIIWKAGFKKVIIESDSQAAVDLLSNNSSMNHPLFSIIQACKALINNEWSCNIQHVYRESNRVVDCLAKLGHSLELGFSVFKDPPPQVAVVLDDDYKCLVIARLVPSC</sequence>
<keyword evidence="3" id="KW-1185">Reference proteome</keyword>
<accession>A0AAD9XPV9</accession>
<dbReference type="AlphaFoldDB" id="A0AAD9XPV9"/>
<dbReference type="PANTHER" id="PTHR33116:SF78">
    <property type="entry name" value="OS12G0587133 PROTEIN"/>
    <property type="match status" value="1"/>
</dbReference>